<feature type="signal peptide" evidence="1">
    <location>
        <begin position="1"/>
        <end position="30"/>
    </location>
</feature>
<dbReference type="RefSeq" id="WP_194708627.1">
    <property type="nucleotide sequence ID" value="NZ_JADKPN010000015.1"/>
</dbReference>
<keyword evidence="1" id="KW-0732">Signal</keyword>
<protein>
    <recommendedName>
        <fullName evidence="4">DUF4352 domain-containing protein</fullName>
    </recommendedName>
</protein>
<reference evidence="2" key="1">
    <citation type="submission" date="2020-11" db="EMBL/GenBank/DDBJ databases">
        <title>Nocardioides sp. nov., isolated from Soil of Cynanchum wilfordii Hemsley rhizosphere.</title>
        <authorList>
            <person name="Lee J.-S."/>
            <person name="Suh M.K."/>
            <person name="Kim J.-S."/>
        </authorList>
    </citation>
    <scope>NUCLEOTIDE SEQUENCE</scope>
    <source>
        <strain evidence="2">KCTC 19275</strain>
    </source>
</reference>
<comment type="caution">
    <text evidence="2">The sequence shown here is derived from an EMBL/GenBank/DDBJ whole genome shotgun (WGS) entry which is preliminary data.</text>
</comment>
<proteinExistence type="predicted"/>
<dbReference type="AlphaFoldDB" id="A0A930YMB5"/>
<name>A0A930YMB5_9ACTN</name>
<gene>
    <name evidence="2" type="ORF">ISU07_20150</name>
</gene>
<dbReference type="EMBL" id="JADKPN010000015">
    <property type="protein sequence ID" value="MBF4765450.1"/>
    <property type="molecule type" value="Genomic_DNA"/>
</dbReference>
<feature type="chain" id="PRO_5036679619" description="DUF4352 domain-containing protein" evidence="1">
    <location>
        <begin position="31"/>
        <end position="256"/>
    </location>
</feature>
<accession>A0A930YMB5</accession>
<evidence type="ECO:0008006" key="4">
    <source>
        <dbReference type="Google" id="ProtNLM"/>
    </source>
</evidence>
<sequence length="256" mass="26617">MKLLTKHRQALTVVTAAAVLALTAGGGAVAGSLITSKDIQDKTIRGVDIHKNAVKTQKVKDGSLRLSDLNAKARAAIEKAGPAGKDGKDADPAKIKALEAQIAALETRVTKLEAQDASGVNTNWAAGQGSTIVDAHTVRLVLAAGNNAGTSVEIQNLDLPVQATKTVTFTYKLENGAQYTTGAPRVFIEIGGTYYNTFDADPTDAGTANGDGTFTKTWTIPVNGRVGNAGIVYDNNIPGTVTVKNLTISGQLISFQ</sequence>
<keyword evidence="3" id="KW-1185">Reference proteome</keyword>
<organism evidence="2 3">
    <name type="scientific">Nocardioides islandensis</name>
    <dbReference type="NCBI Taxonomy" id="433663"/>
    <lineage>
        <taxon>Bacteria</taxon>
        <taxon>Bacillati</taxon>
        <taxon>Actinomycetota</taxon>
        <taxon>Actinomycetes</taxon>
        <taxon>Propionibacteriales</taxon>
        <taxon>Nocardioidaceae</taxon>
        <taxon>Nocardioides</taxon>
    </lineage>
</organism>
<dbReference type="Proteomes" id="UP000640489">
    <property type="component" value="Unassembled WGS sequence"/>
</dbReference>
<evidence type="ECO:0000313" key="3">
    <source>
        <dbReference type="Proteomes" id="UP000640489"/>
    </source>
</evidence>
<evidence type="ECO:0000313" key="2">
    <source>
        <dbReference type="EMBL" id="MBF4765450.1"/>
    </source>
</evidence>
<evidence type="ECO:0000256" key="1">
    <source>
        <dbReference type="SAM" id="SignalP"/>
    </source>
</evidence>